<reference evidence="1" key="1">
    <citation type="journal article" date="2016" name="Gigascience">
        <title>De novo construction of an expanded transcriptome assembly for the western tarnished plant bug, Lygus hesperus.</title>
        <authorList>
            <person name="Tassone E.E."/>
            <person name="Geib S.M."/>
            <person name="Hall B."/>
            <person name="Fabrick J.A."/>
            <person name="Brent C.S."/>
            <person name="Hull J.J."/>
        </authorList>
    </citation>
    <scope>NUCLEOTIDE SEQUENCE</scope>
</reference>
<protein>
    <submittedName>
        <fullName evidence="1">Uncharacterized protein</fullName>
    </submittedName>
</protein>
<gene>
    <name evidence="1" type="ORF">g.46670</name>
</gene>
<accession>A0A146M6J6</accession>
<organism evidence="1">
    <name type="scientific">Lygus hesperus</name>
    <name type="common">Western plant bug</name>
    <dbReference type="NCBI Taxonomy" id="30085"/>
    <lineage>
        <taxon>Eukaryota</taxon>
        <taxon>Metazoa</taxon>
        <taxon>Ecdysozoa</taxon>
        <taxon>Arthropoda</taxon>
        <taxon>Hexapoda</taxon>
        <taxon>Insecta</taxon>
        <taxon>Pterygota</taxon>
        <taxon>Neoptera</taxon>
        <taxon>Paraneoptera</taxon>
        <taxon>Hemiptera</taxon>
        <taxon>Heteroptera</taxon>
        <taxon>Panheteroptera</taxon>
        <taxon>Cimicomorpha</taxon>
        <taxon>Miridae</taxon>
        <taxon>Mirini</taxon>
        <taxon>Lygus</taxon>
    </lineage>
</organism>
<evidence type="ECO:0000313" key="1">
    <source>
        <dbReference type="EMBL" id="JAQ14200.1"/>
    </source>
</evidence>
<dbReference type="AlphaFoldDB" id="A0A146M6J6"/>
<sequence length="139" mass="16140">MAHGRSSFQPNGRLGGGRRSYARQILHVYENEWELLNRRSGPRILTPNPMREPVRLLQEMADHLGAVVNSESHTVRTTCGDAIVTKMTEMVRWILAYRQIARERDELIGRRAVELEEWETERVELMERLRRMGGGGETR</sequence>
<dbReference type="EMBL" id="GDHC01004429">
    <property type="protein sequence ID" value="JAQ14200.1"/>
    <property type="molecule type" value="Transcribed_RNA"/>
</dbReference>
<proteinExistence type="predicted"/>
<feature type="non-terminal residue" evidence="1">
    <location>
        <position position="139"/>
    </location>
</feature>
<name>A0A146M6J6_LYGHE</name>